<evidence type="ECO:0000256" key="7">
    <source>
        <dbReference type="SAM" id="SignalP"/>
    </source>
</evidence>
<keyword evidence="10" id="KW-1185">Reference proteome</keyword>
<evidence type="ECO:0000256" key="2">
    <source>
        <dbReference type="ARBA" id="ARBA00005995"/>
    </source>
</evidence>
<organism evidence="9 10">
    <name type="scientific">Symbiodinium microadriaticum</name>
    <name type="common">Dinoflagellate</name>
    <name type="synonym">Zooxanthella microadriatica</name>
    <dbReference type="NCBI Taxonomy" id="2951"/>
    <lineage>
        <taxon>Eukaryota</taxon>
        <taxon>Sar</taxon>
        <taxon>Alveolata</taxon>
        <taxon>Dinophyceae</taxon>
        <taxon>Suessiales</taxon>
        <taxon>Symbiodiniaceae</taxon>
        <taxon>Symbiodinium</taxon>
    </lineage>
</organism>
<dbReference type="PANTHER" id="PTHR43563">
    <property type="entry name" value="AMINE OXIDASE"/>
    <property type="match status" value="1"/>
</dbReference>
<feature type="signal peptide" evidence="7">
    <location>
        <begin position="1"/>
        <end position="24"/>
    </location>
</feature>
<dbReference type="PRINTS" id="PR00757">
    <property type="entry name" value="AMINEOXDASEF"/>
</dbReference>
<evidence type="ECO:0000259" key="8">
    <source>
        <dbReference type="Pfam" id="PF01593"/>
    </source>
</evidence>
<dbReference type="Proteomes" id="UP000186817">
    <property type="component" value="Unassembled WGS sequence"/>
</dbReference>
<evidence type="ECO:0000256" key="6">
    <source>
        <dbReference type="RuleBase" id="RU362067"/>
    </source>
</evidence>
<evidence type="ECO:0000313" key="10">
    <source>
        <dbReference type="Proteomes" id="UP000186817"/>
    </source>
</evidence>
<dbReference type="Gene3D" id="3.90.660.10">
    <property type="match status" value="1"/>
</dbReference>
<feature type="chain" id="PRO_5012344639" description="Amine oxidase" evidence="7">
    <location>
        <begin position="25"/>
        <end position="536"/>
    </location>
</feature>
<feature type="domain" description="Amine oxidase" evidence="8">
    <location>
        <begin position="67"/>
        <end position="528"/>
    </location>
</feature>
<dbReference type="GO" id="GO:0097621">
    <property type="term" value="F:monoamine oxidase activity"/>
    <property type="evidence" value="ECO:0007669"/>
    <property type="project" value="UniProtKB-EC"/>
</dbReference>
<gene>
    <name evidence="9" type="primary">Maob</name>
    <name evidence="9" type="ORF">AK812_SmicGene20900</name>
</gene>
<dbReference type="SUPFAM" id="SSF51905">
    <property type="entry name" value="FAD/NAD(P)-binding domain"/>
    <property type="match status" value="1"/>
</dbReference>
<dbReference type="AlphaFoldDB" id="A0A1Q9DNW6"/>
<proteinExistence type="inferred from homology"/>
<keyword evidence="6" id="KW-0274">FAD</keyword>
<evidence type="ECO:0000256" key="3">
    <source>
        <dbReference type="ARBA" id="ARBA00023002"/>
    </source>
</evidence>
<dbReference type="SUPFAM" id="SSF54373">
    <property type="entry name" value="FAD-linked reductases, C-terminal domain"/>
    <property type="match status" value="1"/>
</dbReference>
<feature type="binding site" evidence="5">
    <location>
        <begin position="86"/>
        <end position="87"/>
    </location>
    <ligand>
        <name>FAD</name>
        <dbReference type="ChEBI" id="CHEBI:57692"/>
    </ligand>
</feature>
<reference evidence="9 10" key="1">
    <citation type="submission" date="2016-02" db="EMBL/GenBank/DDBJ databases">
        <title>Genome analysis of coral dinoflagellate symbionts highlights evolutionary adaptations to a symbiotic lifestyle.</title>
        <authorList>
            <person name="Aranda M."/>
            <person name="Li Y."/>
            <person name="Liew Y.J."/>
            <person name="Baumgarten S."/>
            <person name="Simakov O."/>
            <person name="Wilson M."/>
            <person name="Piel J."/>
            <person name="Ashoor H."/>
            <person name="Bougouffa S."/>
            <person name="Bajic V.B."/>
            <person name="Ryu T."/>
            <person name="Ravasi T."/>
            <person name="Bayer T."/>
            <person name="Micklem G."/>
            <person name="Kim H."/>
            <person name="Bhak J."/>
            <person name="Lajeunesse T.C."/>
            <person name="Voolstra C.R."/>
        </authorList>
    </citation>
    <scope>NUCLEOTIDE SEQUENCE [LARGE SCALE GENOMIC DNA]</scope>
    <source>
        <strain evidence="9 10">CCMP2467</strain>
    </source>
</reference>
<protein>
    <recommendedName>
        <fullName evidence="6">Amine oxidase</fullName>
        <ecNumber evidence="6">1.4.3.-</ecNumber>
    </recommendedName>
</protein>
<dbReference type="Gene3D" id="3.50.50.60">
    <property type="entry name" value="FAD/NAD(P)-binding domain"/>
    <property type="match status" value="1"/>
</dbReference>
<evidence type="ECO:0000313" key="9">
    <source>
        <dbReference type="EMBL" id="OLP96830.1"/>
    </source>
</evidence>
<dbReference type="OMA" id="LWARVMH"/>
<dbReference type="InterPro" id="IPR001613">
    <property type="entry name" value="Flavin_amine_oxidase"/>
</dbReference>
<evidence type="ECO:0000256" key="1">
    <source>
        <dbReference type="ARBA" id="ARBA00001974"/>
    </source>
</evidence>
<dbReference type="PANTHER" id="PTHR43563:SF1">
    <property type="entry name" value="AMINE OXIDASE [FLAVIN-CONTAINING] B"/>
    <property type="match status" value="1"/>
</dbReference>
<keyword evidence="7" id="KW-0732">Signal</keyword>
<evidence type="ECO:0000256" key="4">
    <source>
        <dbReference type="ARBA" id="ARBA00048448"/>
    </source>
</evidence>
<sequence length="536" mass="57947">MVGLPTVRSCSLPGLALLLALASATPDVTCTSRSLLQKHSDVGAAAGALQAAAYSAVDVAIVGAGYAGLSIARELQKANVSFRLFEARHRIGGRILDEDLNKQGKADDVIELGGQWLHDTHTGVLSLLKDLGFELYEPGQQLGSQKFPCGGNCPERVSTSRGWLNTSSMHGRMVVPMTMEESTAFEEALAAVTEDISNTPCTEPLSHPKAKLFDSLSYSAYLREYHKLDAFPNVYSKVADQCLEAEAAKNVSALHCLWKASCNGGLRTGSVQYRVRGGPQAPLQHLAAQLPHAALHLDAAVSAIKQSKEHRALKVLVTNTSEEVLARHVVLAGLPPRQILGIQFEPNLPEEVVQLLHGLSLGSIRKYSLVYKTPWWRAKGYSGSLRYVNYSLPSFDAQRCFDNSPYSGSHGVLTCMTTGDVNRGLESLSKEARFETLQAMVQEALGPPGKEDRSPRVVEKDWSEDARSGGANVFYSPGAFASSWPGTSKVFFHHLLDKSIWIAGADYSSTSHGYMDGAVRTGQAVAKLLVQKLRAS</sequence>
<keyword evidence="6" id="KW-0285">Flavoprotein</keyword>
<keyword evidence="3 6" id="KW-0560">Oxidoreductase</keyword>
<dbReference type="InterPro" id="IPR050703">
    <property type="entry name" value="Flavin_MAO"/>
</dbReference>
<accession>A0A1Q9DNW6</accession>
<dbReference type="OrthoDB" id="417694at2759"/>
<name>A0A1Q9DNW6_SYMMI</name>
<dbReference type="EMBL" id="LSRX01000453">
    <property type="protein sequence ID" value="OLP96830.1"/>
    <property type="molecule type" value="Genomic_DNA"/>
</dbReference>
<evidence type="ECO:0000256" key="5">
    <source>
        <dbReference type="PIRSR" id="PIRSR601613-1"/>
    </source>
</evidence>
<comment type="cofactor">
    <cofactor evidence="1 6">
        <name>FAD</name>
        <dbReference type="ChEBI" id="CHEBI:57692"/>
    </cofactor>
</comment>
<comment type="caution">
    <text evidence="9">The sequence shown here is derived from an EMBL/GenBank/DDBJ whole genome shotgun (WGS) entry which is preliminary data.</text>
</comment>
<dbReference type="EC" id="1.4.3.-" evidence="6"/>
<dbReference type="Gene3D" id="1.10.405.10">
    <property type="entry name" value="Guanine Nucleotide Dissociation Inhibitor, domain 1"/>
    <property type="match status" value="1"/>
</dbReference>
<feature type="binding site" evidence="5">
    <location>
        <position position="301"/>
    </location>
    <ligand>
        <name>FAD</name>
        <dbReference type="ChEBI" id="CHEBI:57692"/>
    </ligand>
</feature>
<dbReference type="InterPro" id="IPR002937">
    <property type="entry name" value="Amino_oxidase"/>
</dbReference>
<comment type="catalytic activity">
    <reaction evidence="4">
        <text>a secondary aliphatic amine + O2 + H2O = a primary amine + an aldehyde + H2O2</text>
        <dbReference type="Rhea" id="RHEA:26414"/>
        <dbReference type="ChEBI" id="CHEBI:15377"/>
        <dbReference type="ChEBI" id="CHEBI:15379"/>
        <dbReference type="ChEBI" id="CHEBI:16240"/>
        <dbReference type="ChEBI" id="CHEBI:17478"/>
        <dbReference type="ChEBI" id="CHEBI:58855"/>
        <dbReference type="ChEBI" id="CHEBI:65296"/>
        <dbReference type="EC" id="1.4.3.4"/>
    </reaction>
</comment>
<dbReference type="InterPro" id="IPR036188">
    <property type="entry name" value="FAD/NAD-bd_sf"/>
</dbReference>
<dbReference type="Pfam" id="PF01593">
    <property type="entry name" value="Amino_oxidase"/>
    <property type="match status" value="1"/>
</dbReference>
<comment type="similarity">
    <text evidence="2 6">Belongs to the flavin monoamine oxidase family.</text>
</comment>